<evidence type="ECO:0000313" key="2">
    <source>
        <dbReference type="EMBL" id="MBB5820685.1"/>
    </source>
</evidence>
<accession>A0A7W9IHT4</accession>
<feature type="compositionally biased region" description="Gly residues" evidence="1">
    <location>
        <begin position="190"/>
        <end position="201"/>
    </location>
</feature>
<sequence>MSEQAKPGGGEAMDQEERDREAEREKAREMYKGTTFDPELHDMGGDIGPASIRGSNRSPGARPDDEAEPRSGWSTSTGYVAGRDDEWPATAGSDEKAVGARTDEVDDRVETAGVSPRAVPEDIEGPRDNPDADARARGPVEDGSDDDGPRPGRTAPPTGGHVSADLDWVSSDEDDPDGGSGRTEEDDGGYLPGEGTGRPII</sequence>
<protein>
    <recommendedName>
        <fullName evidence="4">DUF5709 domain-containing protein</fullName>
    </recommendedName>
</protein>
<evidence type="ECO:0000313" key="3">
    <source>
        <dbReference type="Proteomes" id="UP000540685"/>
    </source>
</evidence>
<comment type="caution">
    <text evidence="2">The sequence shown here is derived from an EMBL/GenBank/DDBJ whole genome shotgun (WGS) entry which is preliminary data.</text>
</comment>
<dbReference type="RefSeq" id="WP_184543031.1">
    <property type="nucleotide sequence ID" value="NZ_JACHMP010000001.1"/>
</dbReference>
<reference evidence="2 3" key="1">
    <citation type="submission" date="2020-08" db="EMBL/GenBank/DDBJ databases">
        <title>Sequencing the genomes of 1000 actinobacteria strains.</title>
        <authorList>
            <person name="Klenk H.-P."/>
        </authorList>
    </citation>
    <scope>NUCLEOTIDE SEQUENCE [LARGE SCALE GENOMIC DNA]</scope>
    <source>
        <strain evidence="2 3">DSM 46887</strain>
    </source>
</reference>
<feature type="compositionally biased region" description="Basic and acidic residues" evidence="1">
    <location>
        <begin position="93"/>
        <end position="103"/>
    </location>
</feature>
<name>A0A7W9IHT4_9ACTN</name>
<feature type="compositionally biased region" description="Basic and acidic residues" evidence="1">
    <location>
        <begin position="124"/>
        <end position="140"/>
    </location>
</feature>
<feature type="compositionally biased region" description="Low complexity" evidence="1">
    <location>
        <begin position="151"/>
        <end position="160"/>
    </location>
</feature>
<dbReference type="Proteomes" id="UP000540685">
    <property type="component" value="Unassembled WGS sequence"/>
</dbReference>
<dbReference type="AlphaFoldDB" id="A0A7W9IHT4"/>
<proteinExistence type="predicted"/>
<dbReference type="EMBL" id="JACHMP010000001">
    <property type="protein sequence ID" value="MBB5820685.1"/>
    <property type="molecule type" value="Genomic_DNA"/>
</dbReference>
<keyword evidence="3" id="KW-1185">Reference proteome</keyword>
<feature type="region of interest" description="Disordered" evidence="1">
    <location>
        <begin position="1"/>
        <end position="201"/>
    </location>
</feature>
<evidence type="ECO:0008006" key="4">
    <source>
        <dbReference type="Google" id="ProtNLM"/>
    </source>
</evidence>
<organism evidence="2 3">
    <name type="scientific">Streptosporangium becharense</name>
    <dbReference type="NCBI Taxonomy" id="1816182"/>
    <lineage>
        <taxon>Bacteria</taxon>
        <taxon>Bacillati</taxon>
        <taxon>Actinomycetota</taxon>
        <taxon>Actinomycetes</taxon>
        <taxon>Streptosporangiales</taxon>
        <taxon>Streptosporangiaceae</taxon>
        <taxon>Streptosporangium</taxon>
    </lineage>
</organism>
<feature type="compositionally biased region" description="Basic and acidic residues" evidence="1">
    <location>
        <begin position="15"/>
        <end position="31"/>
    </location>
</feature>
<evidence type="ECO:0000256" key="1">
    <source>
        <dbReference type="SAM" id="MobiDB-lite"/>
    </source>
</evidence>
<gene>
    <name evidence="2" type="ORF">F4562_003747</name>
</gene>